<dbReference type="InterPro" id="IPR029044">
    <property type="entry name" value="Nucleotide-diphossugar_trans"/>
</dbReference>
<evidence type="ECO:0000259" key="1">
    <source>
        <dbReference type="Pfam" id="PF00535"/>
    </source>
</evidence>
<dbReference type="AlphaFoldDB" id="A0A1H9QCC4"/>
<gene>
    <name evidence="2" type="ORF">SAMN04487884_10796</name>
</gene>
<keyword evidence="2" id="KW-0808">Transferase</keyword>
<dbReference type="RefSeq" id="WP_034484053.1">
    <property type="nucleotide sequence ID" value="NZ_CP065800.1"/>
</dbReference>
<reference evidence="2 3" key="1">
    <citation type="submission" date="2016-10" db="EMBL/GenBank/DDBJ databases">
        <authorList>
            <person name="de Groot N.N."/>
        </authorList>
    </citation>
    <scope>NUCLEOTIDE SEQUENCE [LARGE SCALE GENOMIC DNA]</scope>
    <source>
        <strain evidence="2 3">AR40</strain>
    </source>
</reference>
<dbReference type="eggNOG" id="COG1215">
    <property type="taxonomic scope" value="Bacteria"/>
</dbReference>
<evidence type="ECO:0000313" key="2">
    <source>
        <dbReference type="EMBL" id="SER57539.1"/>
    </source>
</evidence>
<dbReference type="Gene3D" id="3.90.550.10">
    <property type="entry name" value="Spore Coat Polysaccharide Biosynthesis Protein SpsA, Chain A"/>
    <property type="match status" value="1"/>
</dbReference>
<dbReference type="Proteomes" id="UP000182584">
    <property type="component" value="Unassembled WGS sequence"/>
</dbReference>
<dbReference type="EMBL" id="FOGJ01000007">
    <property type="protein sequence ID" value="SER57539.1"/>
    <property type="molecule type" value="Genomic_DNA"/>
</dbReference>
<evidence type="ECO:0000313" key="3">
    <source>
        <dbReference type="Proteomes" id="UP000182584"/>
    </source>
</evidence>
<dbReference type="GO" id="GO:0016740">
    <property type="term" value="F:transferase activity"/>
    <property type="evidence" value="ECO:0007669"/>
    <property type="project" value="UniProtKB-KW"/>
</dbReference>
<dbReference type="InterPro" id="IPR001173">
    <property type="entry name" value="Glyco_trans_2-like"/>
</dbReference>
<accession>A0A1H9QCC4</accession>
<organism evidence="2 3">
    <name type="scientific">Butyrivibrio fibrisolvens</name>
    <dbReference type="NCBI Taxonomy" id="831"/>
    <lineage>
        <taxon>Bacteria</taxon>
        <taxon>Bacillati</taxon>
        <taxon>Bacillota</taxon>
        <taxon>Clostridia</taxon>
        <taxon>Lachnospirales</taxon>
        <taxon>Lachnospiraceae</taxon>
        <taxon>Butyrivibrio</taxon>
    </lineage>
</organism>
<dbReference type="CDD" id="cd04179">
    <property type="entry name" value="DPM_DPG-synthase_like"/>
    <property type="match status" value="1"/>
</dbReference>
<dbReference type="OrthoDB" id="9810303at2"/>
<dbReference type="InterPro" id="IPR050256">
    <property type="entry name" value="Glycosyltransferase_2"/>
</dbReference>
<dbReference type="PANTHER" id="PTHR48090:SF7">
    <property type="entry name" value="RFBJ PROTEIN"/>
    <property type="match status" value="1"/>
</dbReference>
<dbReference type="PANTHER" id="PTHR48090">
    <property type="entry name" value="UNDECAPRENYL-PHOSPHATE 4-DEOXY-4-FORMAMIDO-L-ARABINOSE TRANSFERASE-RELATED"/>
    <property type="match status" value="1"/>
</dbReference>
<feature type="domain" description="Glycosyltransferase 2-like" evidence="1">
    <location>
        <begin position="8"/>
        <end position="168"/>
    </location>
</feature>
<name>A0A1H9QCC4_BUTFI</name>
<sequence length="231" mass="26339">MAQSYVLSVVIPCYNEKDNIIKIVERVRKAPVENKEIIIVDDKSTDGTRDILEKSVKPLVDKIIYHEVNQGKGGALKTGFAHATGDYVIIQDADQEYDPQEYIKVLQPILNGDADVSYGSRFLAGVSKGYRANQMANKFLTALSNIFTHQKLTDMETCYKCFKRQIIQSIDIEEKRFGFEPEITEKISNRGIKIAEVAISYDPRTNEEGKKIGFKDGLRAIYCIWKYRNKK</sequence>
<dbReference type="Pfam" id="PF00535">
    <property type="entry name" value="Glycos_transf_2"/>
    <property type="match status" value="1"/>
</dbReference>
<protein>
    <submittedName>
        <fullName evidence="2">Glycosyltransferase involved in cell wall bisynthesis</fullName>
    </submittedName>
</protein>
<dbReference type="SUPFAM" id="SSF53448">
    <property type="entry name" value="Nucleotide-diphospho-sugar transferases"/>
    <property type="match status" value="1"/>
</dbReference>
<proteinExistence type="predicted"/>